<evidence type="ECO:0000313" key="1">
    <source>
        <dbReference type="EMBL" id="CAB4129244.1"/>
    </source>
</evidence>
<reference evidence="1" key="1">
    <citation type="submission" date="2020-04" db="EMBL/GenBank/DDBJ databases">
        <authorList>
            <person name="Chiriac C."/>
            <person name="Salcher M."/>
            <person name="Ghai R."/>
            <person name="Kavagutti S V."/>
        </authorList>
    </citation>
    <scope>NUCLEOTIDE SEQUENCE</scope>
</reference>
<accession>A0A6J5L498</accession>
<proteinExistence type="predicted"/>
<organism evidence="1">
    <name type="scientific">uncultured Caudovirales phage</name>
    <dbReference type="NCBI Taxonomy" id="2100421"/>
    <lineage>
        <taxon>Viruses</taxon>
        <taxon>Duplodnaviria</taxon>
        <taxon>Heunggongvirae</taxon>
        <taxon>Uroviricota</taxon>
        <taxon>Caudoviricetes</taxon>
        <taxon>Peduoviridae</taxon>
        <taxon>Maltschvirus</taxon>
        <taxon>Maltschvirus maltsch</taxon>
    </lineage>
</organism>
<gene>
    <name evidence="1" type="ORF">UFOVP112_342</name>
</gene>
<name>A0A6J5L498_9CAUD</name>
<dbReference type="EMBL" id="LR796233">
    <property type="protein sequence ID" value="CAB4129244.1"/>
    <property type="molecule type" value="Genomic_DNA"/>
</dbReference>
<protein>
    <submittedName>
        <fullName evidence="1">Uncharacterized protein</fullName>
    </submittedName>
</protein>
<sequence length="51" mass="6131">MRRHTMSSLLKELTELLARQPSALEAFMQSKQPKTHAEAEYWQKYFEYRGL</sequence>